<dbReference type="SUPFAM" id="SSF52402">
    <property type="entry name" value="Adenine nucleotide alpha hydrolases-like"/>
    <property type="match status" value="2"/>
</dbReference>
<dbReference type="Pfam" id="PF00582">
    <property type="entry name" value="Usp"/>
    <property type="match status" value="2"/>
</dbReference>
<accession>A0ABV7AH55</accession>
<keyword evidence="3" id="KW-0067">ATP-binding</keyword>
<evidence type="ECO:0000256" key="2">
    <source>
        <dbReference type="ARBA" id="ARBA00022741"/>
    </source>
</evidence>
<dbReference type="PRINTS" id="PR01438">
    <property type="entry name" value="UNVRSLSTRESS"/>
</dbReference>
<evidence type="ECO:0000256" key="3">
    <source>
        <dbReference type="ARBA" id="ARBA00022840"/>
    </source>
</evidence>
<dbReference type="PANTHER" id="PTHR46268">
    <property type="entry name" value="STRESS RESPONSE PROTEIN NHAX"/>
    <property type="match status" value="1"/>
</dbReference>
<comment type="similarity">
    <text evidence="1">Belongs to the universal stress protein A family.</text>
</comment>
<dbReference type="InterPro" id="IPR006016">
    <property type="entry name" value="UspA"/>
</dbReference>
<dbReference type="Proteomes" id="UP001595443">
    <property type="component" value="Unassembled WGS sequence"/>
</dbReference>
<keyword evidence="6" id="KW-1185">Reference proteome</keyword>
<evidence type="ECO:0000256" key="1">
    <source>
        <dbReference type="ARBA" id="ARBA00008791"/>
    </source>
</evidence>
<keyword evidence="2" id="KW-0547">Nucleotide-binding</keyword>
<proteinExistence type="inferred from homology"/>
<dbReference type="CDD" id="cd00293">
    <property type="entry name" value="USP-like"/>
    <property type="match status" value="2"/>
</dbReference>
<dbReference type="InterPro" id="IPR006015">
    <property type="entry name" value="Universal_stress_UspA"/>
</dbReference>
<feature type="domain" description="UspA" evidence="4">
    <location>
        <begin position="177"/>
        <end position="320"/>
    </location>
</feature>
<dbReference type="Gene3D" id="3.40.50.620">
    <property type="entry name" value="HUPs"/>
    <property type="match status" value="2"/>
</dbReference>
<organism evidence="5 6">
    <name type="scientific">Acidimangrovimonas pyrenivorans</name>
    <dbReference type="NCBI Taxonomy" id="2030798"/>
    <lineage>
        <taxon>Bacteria</taxon>
        <taxon>Pseudomonadati</taxon>
        <taxon>Pseudomonadota</taxon>
        <taxon>Alphaproteobacteria</taxon>
        <taxon>Rhodobacterales</taxon>
        <taxon>Paracoccaceae</taxon>
        <taxon>Acidimangrovimonas</taxon>
    </lineage>
</organism>
<comment type="caution">
    <text evidence="5">The sequence shown here is derived from an EMBL/GenBank/DDBJ whole genome shotgun (WGS) entry which is preliminary data.</text>
</comment>
<evidence type="ECO:0000313" key="5">
    <source>
        <dbReference type="EMBL" id="MFC2968230.1"/>
    </source>
</evidence>
<dbReference type="InterPro" id="IPR014729">
    <property type="entry name" value="Rossmann-like_a/b/a_fold"/>
</dbReference>
<reference evidence="6" key="1">
    <citation type="journal article" date="2019" name="Int. J. Syst. Evol. Microbiol.">
        <title>The Global Catalogue of Microorganisms (GCM) 10K type strain sequencing project: providing services to taxonomists for standard genome sequencing and annotation.</title>
        <authorList>
            <consortium name="The Broad Institute Genomics Platform"/>
            <consortium name="The Broad Institute Genome Sequencing Center for Infectious Disease"/>
            <person name="Wu L."/>
            <person name="Ma J."/>
        </authorList>
    </citation>
    <scope>NUCLEOTIDE SEQUENCE [LARGE SCALE GENOMIC DNA]</scope>
    <source>
        <strain evidence="6">KCTC 62192</strain>
    </source>
</reference>
<sequence length="344" mass="36842">MPETRPHSTPESSYATPPSRVAPAQFRHVLACLDHSPQAPEILSQAAAIAEVMGAELTALRVMETDLHAAPRPADPVDWELTRREEEAELGKLAEDVGVVPEMQPEVMGGTPADCICHKARESGADLIALGVGGRDHWGELSLGGTVRKVAEHVAGSVLIVPDASTHDKPPRAQGGRILVALDTSSQAEAALPIAVRIAQSLDAELVLLHAVPDIRLSGFGPPEAGDETLRDSLCRRNERVAKSYLERIRALLPADRLRARVRLLSGEDPRRAIARAVREEGAGLVILSARGLGAHSDRPIGSTAEYLLAGATVPVLLVRRDDAAARRNRQAAPRRPHLARAPR</sequence>
<dbReference type="RefSeq" id="WP_377832900.1">
    <property type="nucleotide sequence ID" value="NZ_JBHRSK010000004.1"/>
</dbReference>
<dbReference type="PANTHER" id="PTHR46268:SF27">
    <property type="entry name" value="UNIVERSAL STRESS PROTEIN RV2623"/>
    <property type="match status" value="1"/>
</dbReference>
<name>A0ABV7AH55_9RHOB</name>
<protein>
    <submittedName>
        <fullName evidence="5">Universal stress protein</fullName>
    </submittedName>
</protein>
<dbReference type="EMBL" id="JBHRSK010000004">
    <property type="protein sequence ID" value="MFC2968230.1"/>
    <property type="molecule type" value="Genomic_DNA"/>
</dbReference>
<evidence type="ECO:0000259" key="4">
    <source>
        <dbReference type="Pfam" id="PF00582"/>
    </source>
</evidence>
<gene>
    <name evidence="5" type="ORF">ACFOES_09005</name>
</gene>
<feature type="domain" description="UspA" evidence="4">
    <location>
        <begin position="26"/>
        <end position="162"/>
    </location>
</feature>
<evidence type="ECO:0000313" key="6">
    <source>
        <dbReference type="Proteomes" id="UP001595443"/>
    </source>
</evidence>